<dbReference type="InterPro" id="IPR020422">
    <property type="entry name" value="TYR_PHOSPHATASE_DUAL_dom"/>
</dbReference>
<reference evidence="7" key="2">
    <citation type="submission" date="2015-01" db="EMBL/GenBank/DDBJ databases">
        <title>Evolutionary Origins and Diversification of the Mycorrhizal Mutualists.</title>
        <authorList>
            <consortium name="DOE Joint Genome Institute"/>
            <consortium name="Mycorrhizal Genomics Consortium"/>
            <person name="Kohler A."/>
            <person name="Kuo A."/>
            <person name="Nagy L.G."/>
            <person name="Floudas D."/>
            <person name="Copeland A."/>
            <person name="Barry K.W."/>
            <person name="Cichocki N."/>
            <person name="Veneault-Fourrey C."/>
            <person name="LaButti K."/>
            <person name="Lindquist E.A."/>
            <person name="Lipzen A."/>
            <person name="Lundell T."/>
            <person name="Morin E."/>
            <person name="Murat C."/>
            <person name="Riley R."/>
            <person name="Ohm R."/>
            <person name="Sun H."/>
            <person name="Tunlid A."/>
            <person name="Henrissat B."/>
            <person name="Grigoriev I.V."/>
            <person name="Hibbett D.S."/>
            <person name="Martin F."/>
        </authorList>
    </citation>
    <scope>NUCLEOTIDE SEQUENCE [LARGE SCALE GENOMIC DNA]</scope>
    <source>
        <strain evidence="7">MUT 4182</strain>
    </source>
</reference>
<dbReference type="EMBL" id="KN823019">
    <property type="protein sequence ID" value="KIO26742.1"/>
    <property type="molecule type" value="Genomic_DNA"/>
</dbReference>
<dbReference type="SUPFAM" id="SSF52799">
    <property type="entry name" value="(Phosphotyrosine protein) phosphatases II"/>
    <property type="match status" value="1"/>
</dbReference>
<evidence type="ECO:0000256" key="3">
    <source>
        <dbReference type="SAM" id="MobiDB-lite"/>
    </source>
</evidence>
<dbReference type="STRING" id="1051891.A0A0C3LZ95"/>
<feature type="domain" description="Tyrosine-protein phosphatase" evidence="4">
    <location>
        <begin position="850"/>
        <end position="1037"/>
    </location>
</feature>
<feature type="domain" description="Tyrosine specific protein phosphatases" evidence="5">
    <location>
        <begin position="956"/>
        <end position="1024"/>
    </location>
</feature>
<sequence length="1073" mass="115317">MALAERFKQAIEAKAHERGLIVPAADASKDATMKPDGLVYNVYVVTDPFEVFERDLPHLVGIDSKGNLVRKIEFMEREKEEMRNLTRASEIADGVFLGNTGDVPLLTNLPAPLVAPQSHPGMPATLPVYPGLDPFDGSNNPGAYDICIECHDMASFPSYAQLRGVEDRLKALEEAWRQRVRENAYNMDREREQQELAMRKQREEARRREELRKRREAEMDMDMDLDEDEDEDGGLTSSSSPSPPHSSSSASEQQHQQRQQQQRDVKVLDGGMGLGLDMRPLSPPVEPGTLSPRTSEMMNTLAVSSPQMVGQDSFPGGDSLPSLFPNPKSEATPIPVPATQPRQTHHHHNHHTRSRSLGNSLSSYSSYGQSSPTSPSPRMTSTKARGVSSIPPRPAPNASQVIHLAFPSSPPATPGTLTSLLPFLHFLHSLTKPRPPTPDYGAVEVGSGGRGGSNAGLVGRARSPSLSNGGASAAGASSRSSVGHSRSGSVTSSISPRMRSQTMGGFSGIIGAPSAGRRGSQSSATASAAMANVPLSRPLRILMHAGDGYTETSVLALSYIMLTGNKTLPEAYLELQVTRSRSFFVYGADVGVLRRVEQRLKLEREREREKIAASIAATAASVGANNGSGSSTPRASGTVSGKDNSARGGTSPPPSSAAKWRWTGLPTSWRSGSLSSAGVSLLSGAGMFSSVGSSSNNTPQPPTSIANEKDRQALFTPPSSTEEAENKVMTEPPTDMGAPSRNGGILPTTASVPNLTRLVGSTAANSMANQPPLSACALPSELVAESPSSVLDQSHHQRVVPSQRGTSLSQSYAPGAQVTVRRARASTSPMLPSFLDHETWFNDPKFDGSFPSRVLPFLYLGNLAHAGNAYMLHALGITHVVSVGECALIPPANDGYTTYGHNQSGSYQVTTGSTGTNGFLPGRPRSGSLWVEEKEGRIKVLDIKGVCDDGIDSLRPQILPTVEWIDKARAEGGKILIHCRVGVSRSATVTIAYVMHHLNVSLVDAYLMVRSRRLSVLIQPNMRLLYNLCGWEIELARRRAAAEGREPTMNEGRQLSWPFLAREVHILNERYLS</sequence>
<evidence type="ECO:0000259" key="4">
    <source>
        <dbReference type="PROSITE" id="PS50054"/>
    </source>
</evidence>
<dbReference type="InterPro" id="IPR053239">
    <property type="entry name" value="Dual_spec_PTase"/>
</dbReference>
<feature type="compositionally biased region" description="Low complexity" evidence="3">
    <location>
        <begin position="455"/>
        <end position="495"/>
    </location>
</feature>
<feature type="compositionally biased region" description="Low complexity" evidence="3">
    <location>
        <begin position="355"/>
        <end position="382"/>
    </location>
</feature>
<keyword evidence="7" id="KW-1185">Reference proteome</keyword>
<feature type="region of interest" description="Disordered" evidence="3">
    <location>
        <begin position="622"/>
        <end position="661"/>
    </location>
</feature>
<proteinExistence type="predicted"/>
<dbReference type="GO" id="GO:0008138">
    <property type="term" value="F:protein tyrosine/serine/threonine phosphatase activity"/>
    <property type="evidence" value="ECO:0007669"/>
    <property type="project" value="InterPro"/>
</dbReference>
<evidence type="ECO:0000313" key="7">
    <source>
        <dbReference type="Proteomes" id="UP000054248"/>
    </source>
</evidence>
<dbReference type="PROSITE" id="PS50056">
    <property type="entry name" value="TYR_PHOSPHATASE_2"/>
    <property type="match status" value="1"/>
</dbReference>
<feature type="compositionally biased region" description="Acidic residues" evidence="3">
    <location>
        <begin position="219"/>
        <end position="233"/>
    </location>
</feature>
<evidence type="ECO:0000256" key="1">
    <source>
        <dbReference type="ARBA" id="ARBA00022801"/>
    </source>
</evidence>
<dbReference type="InterPro" id="IPR016130">
    <property type="entry name" value="Tyr_Pase_AS"/>
</dbReference>
<dbReference type="PANTHER" id="PTHR47550">
    <property type="entry name" value="DUAL SPECIFICITY PROTEIN PHOSPHATASE PPS1"/>
    <property type="match status" value="1"/>
</dbReference>
<dbReference type="PROSITE" id="PS50054">
    <property type="entry name" value="TYR_PHOSPHATASE_DUAL"/>
    <property type="match status" value="1"/>
</dbReference>
<keyword evidence="2" id="KW-0904">Protein phosphatase</keyword>
<gene>
    <name evidence="6" type="ORF">M407DRAFT_23938</name>
</gene>
<dbReference type="InterPro" id="IPR000340">
    <property type="entry name" value="Dual-sp_phosphatase_cat-dom"/>
</dbReference>
<evidence type="ECO:0000256" key="2">
    <source>
        <dbReference type="ARBA" id="ARBA00022912"/>
    </source>
</evidence>
<dbReference type="GO" id="GO:0005634">
    <property type="term" value="C:nucleus"/>
    <property type="evidence" value="ECO:0007669"/>
    <property type="project" value="GOC"/>
</dbReference>
<dbReference type="CDD" id="cd14516">
    <property type="entry name" value="DSP_fungal_PPS1"/>
    <property type="match status" value="1"/>
</dbReference>
<dbReference type="Pfam" id="PF00782">
    <property type="entry name" value="DSPc"/>
    <property type="match status" value="1"/>
</dbReference>
<feature type="compositionally biased region" description="Low complexity" evidence="3">
    <location>
        <begin position="622"/>
        <end position="632"/>
    </location>
</feature>
<dbReference type="PROSITE" id="PS00383">
    <property type="entry name" value="TYR_PHOSPHATASE_1"/>
    <property type="match status" value="1"/>
</dbReference>
<dbReference type="SMART" id="SM00195">
    <property type="entry name" value="DSPc"/>
    <property type="match status" value="1"/>
</dbReference>
<dbReference type="InterPro" id="IPR047949">
    <property type="entry name" value="PPS1_DSP"/>
</dbReference>
<dbReference type="HOGENOM" id="CLU_003560_0_0_1"/>
<dbReference type="Proteomes" id="UP000054248">
    <property type="component" value="Unassembled WGS sequence"/>
</dbReference>
<evidence type="ECO:0000259" key="5">
    <source>
        <dbReference type="PROSITE" id="PS50056"/>
    </source>
</evidence>
<feature type="compositionally biased region" description="Polar residues" evidence="3">
    <location>
        <begin position="633"/>
        <end position="643"/>
    </location>
</feature>
<reference evidence="6 7" key="1">
    <citation type="submission" date="2014-04" db="EMBL/GenBank/DDBJ databases">
        <authorList>
            <consortium name="DOE Joint Genome Institute"/>
            <person name="Kuo A."/>
            <person name="Girlanda M."/>
            <person name="Perotto S."/>
            <person name="Kohler A."/>
            <person name="Nagy L.G."/>
            <person name="Floudas D."/>
            <person name="Copeland A."/>
            <person name="Barry K.W."/>
            <person name="Cichocki N."/>
            <person name="Veneault-Fourrey C."/>
            <person name="LaButti K."/>
            <person name="Lindquist E.A."/>
            <person name="Lipzen A."/>
            <person name="Lundell T."/>
            <person name="Morin E."/>
            <person name="Murat C."/>
            <person name="Sun H."/>
            <person name="Tunlid A."/>
            <person name="Henrissat B."/>
            <person name="Grigoriev I.V."/>
            <person name="Hibbett D.S."/>
            <person name="Martin F."/>
            <person name="Nordberg H.P."/>
            <person name="Cantor M.N."/>
            <person name="Hua S.X."/>
        </authorList>
    </citation>
    <scope>NUCLEOTIDE SEQUENCE [LARGE SCALE GENOMIC DNA]</scope>
    <source>
        <strain evidence="6 7">MUT 4182</strain>
    </source>
</reference>
<accession>A0A0C3LZ95</accession>
<feature type="compositionally biased region" description="Low complexity" evidence="3">
    <location>
        <begin position="237"/>
        <end position="260"/>
    </location>
</feature>
<dbReference type="Gene3D" id="3.90.190.10">
    <property type="entry name" value="Protein tyrosine phosphatase superfamily"/>
    <property type="match status" value="1"/>
</dbReference>
<dbReference type="AlphaFoldDB" id="A0A0C3LZ95"/>
<protein>
    <submittedName>
        <fullName evidence="6">Uncharacterized protein</fullName>
    </submittedName>
</protein>
<dbReference type="OrthoDB" id="273181at2759"/>
<feature type="region of interest" description="Disordered" evidence="3">
    <location>
        <begin position="305"/>
        <end position="396"/>
    </location>
</feature>
<feature type="compositionally biased region" description="Basic residues" evidence="3">
    <location>
        <begin position="343"/>
        <end position="354"/>
    </location>
</feature>
<dbReference type="InterPro" id="IPR000387">
    <property type="entry name" value="Tyr_Pase_dom"/>
</dbReference>
<evidence type="ECO:0000313" key="6">
    <source>
        <dbReference type="EMBL" id="KIO26742.1"/>
    </source>
</evidence>
<feature type="region of interest" description="Disordered" evidence="3">
    <location>
        <begin position="690"/>
        <end position="747"/>
    </location>
</feature>
<organism evidence="6 7">
    <name type="scientific">Tulasnella calospora MUT 4182</name>
    <dbReference type="NCBI Taxonomy" id="1051891"/>
    <lineage>
        <taxon>Eukaryota</taxon>
        <taxon>Fungi</taxon>
        <taxon>Dikarya</taxon>
        <taxon>Basidiomycota</taxon>
        <taxon>Agaricomycotina</taxon>
        <taxon>Agaricomycetes</taxon>
        <taxon>Cantharellales</taxon>
        <taxon>Tulasnellaceae</taxon>
        <taxon>Tulasnella</taxon>
    </lineage>
</organism>
<feature type="region of interest" description="Disordered" evidence="3">
    <location>
        <begin position="189"/>
        <end position="293"/>
    </location>
</feature>
<keyword evidence="1" id="KW-0378">Hydrolase</keyword>
<feature type="region of interest" description="Disordered" evidence="3">
    <location>
        <begin position="449"/>
        <end position="525"/>
    </location>
</feature>
<feature type="compositionally biased region" description="Low complexity" evidence="3">
    <location>
        <begin position="511"/>
        <end position="525"/>
    </location>
</feature>
<dbReference type="GO" id="GO:0033260">
    <property type="term" value="P:nuclear DNA replication"/>
    <property type="evidence" value="ECO:0007669"/>
    <property type="project" value="InterPro"/>
</dbReference>
<dbReference type="InterPro" id="IPR029021">
    <property type="entry name" value="Prot-tyrosine_phosphatase-like"/>
</dbReference>
<feature type="compositionally biased region" description="Basic and acidic residues" evidence="3">
    <location>
        <begin position="189"/>
        <end position="218"/>
    </location>
</feature>
<name>A0A0C3LZ95_9AGAM</name>
<dbReference type="PANTHER" id="PTHR47550:SF1">
    <property type="entry name" value="DUAL SPECIFICITY PROTEIN PHOSPHATASE PPS1"/>
    <property type="match status" value="1"/>
</dbReference>